<accession>A0A5D0MIQ3</accession>
<dbReference type="Pfam" id="PF08352">
    <property type="entry name" value="oligo_HPY"/>
    <property type="match status" value="1"/>
</dbReference>
<dbReference type="PROSITE" id="PS50893">
    <property type="entry name" value="ABC_TRANSPORTER_2"/>
    <property type="match status" value="1"/>
</dbReference>
<dbReference type="InterPro" id="IPR013563">
    <property type="entry name" value="Oligopep_ABC_C"/>
</dbReference>
<organism evidence="11 12">
    <name type="scientific">Candidatus Mcinerneyibacterium aminivorans</name>
    <dbReference type="NCBI Taxonomy" id="2703815"/>
    <lineage>
        <taxon>Bacteria</taxon>
        <taxon>Candidatus Macinerneyibacteriota</taxon>
        <taxon>Candidatus Mcinerneyibacteria</taxon>
        <taxon>Candidatus Mcinerneyibacteriales</taxon>
        <taxon>Candidatus Mcinerneyibacteriaceae</taxon>
        <taxon>Candidatus Mcinerneyibacterium</taxon>
    </lineage>
</organism>
<protein>
    <submittedName>
        <fullName evidence="11">ABC transporter ATP-binding protein</fullName>
    </submittedName>
</protein>
<dbReference type="GO" id="GO:0016887">
    <property type="term" value="F:ATP hydrolysis activity"/>
    <property type="evidence" value="ECO:0007669"/>
    <property type="project" value="InterPro"/>
</dbReference>
<comment type="caution">
    <text evidence="11">The sequence shown here is derived from an EMBL/GenBank/DDBJ whole genome shotgun (WGS) entry which is preliminary data.</text>
</comment>
<feature type="domain" description="ABC transporter" evidence="10">
    <location>
        <begin position="5"/>
        <end position="254"/>
    </location>
</feature>
<gene>
    <name evidence="11" type="ORF">FXF47_05635</name>
</gene>
<keyword evidence="6" id="KW-0547">Nucleotide-binding</keyword>
<dbReference type="CDD" id="cd03257">
    <property type="entry name" value="ABC_NikE_OppD_transporters"/>
    <property type="match status" value="1"/>
</dbReference>
<sequence>MKNIIEIKNLSIDYPIYVGTVKAVRNVSMKIKKGEVIGLVGESGCGKSTLGLSLLNMVRAPGKIINGEILYNNTNILDIPYKELLKLRGHNISMIFQNPLNSLNPLYKVSEQFVETIQSHKPKIKKKKALEMAEEMFEKLGIEKSRLYEYPHQMSGGMRQRIMIGIALILNPDLIIADEPTTSLDVIVEAQFVDFLRNLKDKFDVSIMVITHNLGLVAELADRIAVMYGGKIIERGEVEKIYHNPMHEYTKGLISCIPNVKAEQKKLVTMPGAPPDLINPPSGCRFSPRCPKAMDICYEKLPELKTYDGHEVACWLYETEKENS</sequence>
<dbReference type="NCBIfam" id="TIGR01727">
    <property type="entry name" value="oligo_HPY"/>
    <property type="match status" value="1"/>
</dbReference>
<dbReference type="PROSITE" id="PS00211">
    <property type="entry name" value="ABC_TRANSPORTER_1"/>
    <property type="match status" value="1"/>
</dbReference>
<dbReference type="PANTHER" id="PTHR43297:SF14">
    <property type="entry name" value="ATPASE AAA-TYPE CORE DOMAIN-CONTAINING PROTEIN"/>
    <property type="match status" value="1"/>
</dbReference>
<dbReference type="GO" id="GO:0005524">
    <property type="term" value="F:ATP binding"/>
    <property type="evidence" value="ECO:0007669"/>
    <property type="project" value="UniProtKB-KW"/>
</dbReference>
<evidence type="ECO:0000256" key="4">
    <source>
        <dbReference type="ARBA" id="ARBA00022475"/>
    </source>
</evidence>
<comment type="similarity">
    <text evidence="2">Belongs to the ABC transporter superfamily.</text>
</comment>
<keyword evidence="12" id="KW-1185">Reference proteome</keyword>
<dbReference type="PANTHER" id="PTHR43297">
    <property type="entry name" value="OLIGOPEPTIDE TRANSPORT ATP-BINDING PROTEIN APPD"/>
    <property type="match status" value="1"/>
</dbReference>
<evidence type="ECO:0000256" key="6">
    <source>
        <dbReference type="ARBA" id="ARBA00022741"/>
    </source>
</evidence>
<evidence type="ECO:0000259" key="10">
    <source>
        <dbReference type="PROSITE" id="PS50893"/>
    </source>
</evidence>
<comment type="subcellular location">
    <subcellularLocation>
        <location evidence="1">Cell membrane</location>
        <topology evidence="1">Peripheral membrane protein</topology>
    </subcellularLocation>
</comment>
<dbReference type="InterPro" id="IPR003439">
    <property type="entry name" value="ABC_transporter-like_ATP-bd"/>
</dbReference>
<dbReference type="GO" id="GO:0015833">
    <property type="term" value="P:peptide transport"/>
    <property type="evidence" value="ECO:0007669"/>
    <property type="project" value="InterPro"/>
</dbReference>
<dbReference type="Proteomes" id="UP000324143">
    <property type="component" value="Unassembled WGS sequence"/>
</dbReference>
<keyword evidence="7 11" id="KW-0067">ATP-binding</keyword>
<evidence type="ECO:0000256" key="1">
    <source>
        <dbReference type="ARBA" id="ARBA00004202"/>
    </source>
</evidence>
<keyword evidence="8" id="KW-1278">Translocase</keyword>
<evidence type="ECO:0000256" key="7">
    <source>
        <dbReference type="ARBA" id="ARBA00022840"/>
    </source>
</evidence>
<reference evidence="11" key="1">
    <citation type="submission" date="2019-08" db="EMBL/GenBank/DDBJ databases">
        <title>Genomic characterization of a novel candidate phylum (ARYD3) from a high temperature, high salinity tertiary oil reservoir in north central Oklahoma, USA.</title>
        <authorList>
            <person name="Youssef N.H."/>
            <person name="Yadav A."/>
            <person name="Elshahed M.S."/>
        </authorList>
    </citation>
    <scope>NUCLEOTIDE SEQUENCE [LARGE SCALE GENOMIC DNA]</scope>
    <source>
        <strain evidence="11">ARYD3</strain>
    </source>
</reference>
<evidence type="ECO:0000313" key="11">
    <source>
        <dbReference type="EMBL" id="TYB31118.1"/>
    </source>
</evidence>
<evidence type="ECO:0000256" key="5">
    <source>
        <dbReference type="ARBA" id="ARBA00022519"/>
    </source>
</evidence>
<evidence type="ECO:0000256" key="9">
    <source>
        <dbReference type="ARBA" id="ARBA00023136"/>
    </source>
</evidence>
<evidence type="ECO:0000313" key="12">
    <source>
        <dbReference type="Proteomes" id="UP000324143"/>
    </source>
</evidence>
<keyword evidence="9" id="KW-0472">Membrane</keyword>
<dbReference type="SUPFAM" id="SSF52540">
    <property type="entry name" value="P-loop containing nucleoside triphosphate hydrolases"/>
    <property type="match status" value="1"/>
</dbReference>
<dbReference type="Pfam" id="PF00005">
    <property type="entry name" value="ABC_tran"/>
    <property type="match status" value="1"/>
</dbReference>
<dbReference type="InterPro" id="IPR027417">
    <property type="entry name" value="P-loop_NTPase"/>
</dbReference>
<proteinExistence type="inferred from homology"/>
<dbReference type="InterPro" id="IPR050388">
    <property type="entry name" value="ABC_Ni/Peptide_Import"/>
</dbReference>
<dbReference type="SMART" id="SM00382">
    <property type="entry name" value="AAA"/>
    <property type="match status" value="1"/>
</dbReference>
<dbReference type="Gene3D" id="3.40.50.300">
    <property type="entry name" value="P-loop containing nucleotide triphosphate hydrolases"/>
    <property type="match status" value="1"/>
</dbReference>
<evidence type="ECO:0000256" key="3">
    <source>
        <dbReference type="ARBA" id="ARBA00022448"/>
    </source>
</evidence>
<dbReference type="EMBL" id="VSIX01000054">
    <property type="protein sequence ID" value="TYB31118.1"/>
    <property type="molecule type" value="Genomic_DNA"/>
</dbReference>
<evidence type="ECO:0000256" key="8">
    <source>
        <dbReference type="ARBA" id="ARBA00022967"/>
    </source>
</evidence>
<keyword evidence="4" id="KW-1003">Cell membrane</keyword>
<keyword evidence="3" id="KW-0813">Transport</keyword>
<dbReference type="InterPro" id="IPR017871">
    <property type="entry name" value="ABC_transporter-like_CS"/>
</dbReference>
<evidence type="ECO:0000256" key="2">
    <source>
        <dbReference type="ARBA" id="ARBA00005417"/>
    </source>
</evidence>
<dbReference type="AlphaFoldDB" id="A0A5D0MIQ3"/>
<keyword evidence="5" id="KW-0997">Cell inner membrane</keyword>
<dbReference type="InterPro" id="IPR003593">
    <property type="entry name" value="AAA+_ATPase"/>
</dbReference>
<dbReference type="GO" id="GO:0005886">
    <property type="term" value="C:plasma membrane"/>
    <property type="evidence" value="ECO:0007669"/>
    <property type="project" value="UniProtKB-SubCell"/>
</dbReference>
<dbReference type="FunFam" id="3.40.50.300:FF:000016">
    <property type="entry name" value="Oligopeptide ABC transporter ATP-binding component"/>
    <property type="match status" value="1"/>
</dbReference>
<name>A0A5D0MIQ3_9BACT</name>